<dbReference type="InterPro" id="IPR013249">
    <property type="entry name" value="RNA_pol_sigma70_r4_t2"/>
</dbReference>
<dbReference type="InterPro" id="IPR014284">
    <property type="entry name" value="RNA_pol_sigma-70_dom"/>
</dbReference>
<feature type="domain" description="RNA polymerase sigma-70 region 2" evidence="5">
    <location>
        <begin position="14"/>
        <end position="75"/>
    </location>
</feature>
<evidence type="ECO:0000313" key="8">
    <source>
        <dbReference type="Proteomes" id="UP001523369"/>
    </source>
</evidence>
<evidence type="ECO:0000256" key="3">
    <source>
        <dbReference type="ARBA" id="ARBA00023082"/>
    </source>
</evidence>
<evidence type="ECO:0000259" key="5">
    <source>
        <dbReference type="Pfam" id="PF04542"/>
    </source>
</evidence>
<keyword evidence="4" id="KW-0804">Transcription</keyword>
<gene>
    <name evidence="7" type="ORF">M1L60_24780</name>
</gene>
<dbReference type="PANTHER" id="PTHR30173">
    <property type="entry name" value="SIGMA 19 FACTOR"/>
    <property type="match status" value="1"/>
</dbReference>
<comment type="similarity">
    <text evidence="1">Belongs to the sigma-70 factor family. ECF subfamily.</text>
</comment>
<dbReference type="EMBL" id="JAMYJR010000027">
    <property type="protein sequence ID" value="MCO8273818.1"/>
    <property type="molecule type" value="Genomic_DNA"/>
</dbReference>
<dbReference type="SUPFAM" id="SSF88659">
    <property type="entry name" value="Sigma3 and sigma4 domains of RNA polymerase sigma factors"/>
    <property type="match status" value="1"/>
</dbReference>
<evidence type="ECO:0000259" key="6">
    <source>
        <dbReference type="Pfam" id="PF08281"/>
    </source>
</evidence>
<evidence type="ECO:0000256" key="1">
    <source>
        <dbReference type="ARBA" id="ARBA00010641"/>
    </source>
</evidence>
<dbReference type="InterPro" id="IPR052704">
    <property type="entry name" value="ECF_Sigma-70_Domain"/>
</dbReference>
<feature type="domain" description="RNA polymerase sigma factor 70 region 4 type 2" evidence="6">
    <location>
        <begin position="113"/>
        <end position="160"/>
    </location>
</feature>
<protein>
    <submittedName>
        <fullName evidence="7">Sigma-70 family RNA polymerase sigma factor</fullName>
    </submittedName>
</protein>
<proteinExistence type="inferred from homology"/>
<keyword evidence="2" id="KW-0805">Transcription regulation</keyword>
<dbReference type="Pfam" id="PF04542">
    <property type="entry name" value="Sigma70_r2"/>
    <property type="match status" value="1"/>
</dbReference>
<dbReference type="Gene3D" id="1.10.1740.10">
    <property type="match status" value="1"/>
</dbReference>
<evidence type="ECO:0000256" key="4">
    <source>
        <dbReference type="ARBA" id="ARBA00023163"/>
    </source>
</evidence>
<dbReference type="InterPro" id="IPR013325">
    <property type="entry name" value="RNA_pol_sigma_r2"/>
</dbReference>
<dbReference type="NCBIfam" id="TIGR02937">
    <property type="entry name" value="sigma70-ECF"/>
    <property type="match status" value="1"/>
</dbReference>
<dbReference type="Proteomes" id="UP001523369">
    <property type="component" value="Unassembled WGS sequence"/>
</dbReference>
<dbReference type="InterPro" id="IPR007627">
    <property type="entry name" value="RNA_pol_sigma70_r2"/>
</dbReference>
<evidence type="ECO:0000256" key="2">
    <source>
        <dbReference type="ARBA" id="ARBA00023015"/>
    </source>
</evidence>
<reference evidence="7 8" key="1">
    <citation type="submission" date="2022-06" db="EMBL/GenBank/DDBJ databases">
        <title>New Species of the Genus Actinoplanes, ActinopZanes ferrugineus.</title>
        <authorList>
            <person name="Ding P."/>
        </authorList>
    </citation>
    <scope>NUCLEOTIDE SEQUENCE [LARGE SCALE GENOMIC DNA]</scope>
    <source>
        <strain evidence="7 8">TRM88003</strain>
    </source>
</reference>
<keyword evidence="3" id="KW-0731">Sigma factor</keyword>
<name>A0ABT1DSK2_9ACTN</name>
<sequence>MDPTREQELAEAWTRCRPRLVGIAYALLGRHAEAEDVVSESYLRLVGADRRETVRDVDAWGTVAVARAALSVLQSPRRRRESQLGPWLPELAAIDPAEQAAFHEAVSSAVGVVLGTLSPAERTAWALHELFRVPHQEVAETLGRTPLAVRQLVSRARAHLAEGAPRYPVDAAQHRSAVSALNRATTAGDVDGLLRILAVTGTALGDRRFGR</sequence>
<organism evidence="7 8">
    <name type="scientific">Paractinoplanes aksuensis</name>
    <dbReference type="NCBI Taxonomy" id="2939490"/>
    <lineage>
        <taxon>Bacteria</taxon>
        <taxon>Bacillati</taxon>
        <taxon>Actinomycetota</taxon>
        <taxon>Actinomycetes</taxon>
        <taxon>Micromonosporales</taxon>
        <taxon>Micromonosporaceae</taxon>
        <taxon>Paractinoplanes</taxon>
    </lineage>
</organism>
<dbReference type="PANTHER" id="PTHR30173:SF36">
    <property type="entry name" value="ECF RNA POLYMERASE SIGMA FACTOR SIGJ"/>
    <property type="match status" value="1"/>
</dbReference>
<evidence type="ECO:0000313" key="7">
    <source>
        <dbReference type="EMBL" id="MCO8273818.1"/>
    </source>
</evidence>
<dbReference type="SUPFAM" id="SSF88946">
    <property type="entry name" value="Sigma2 domain of RNA polymerase sigma factors"/>
    <property type="match status" value="1"/>
</dbReference>
<dbReference type="RefSeq" id="WP_253239895.1">
    <property type="nucleotide sequence ID" value="NZ_JAMYJR010000027.1"/>
</dbReference>
<comment type="caution">
    <text evidence="7">The sequence shown here is derived from an EMBL/GenBank/DDBJ whole genome shotgun (WGS) entry which is preliminary data.</text>
</comment>
<keyword evidence="8" id="KW-1185">Reference proteome</keyword>
<dbReference type="InterPro" id="IPR013324">
    <property type="entry name" value="RNA_pol_sigma_r3/r4-like"/>
</dbReference>
<accession>A0ABT1DSK2</accession>
<dbReference type="Pfam" id="PF08281">
    <property type="entry name" value="Sigma70_r4_2"/>
    <property type="match status" value="1"/>
</dbReference>
<dbReference type="InterPro" id="IPR036388">
    <property type="entry name" value="WH-like_DNA-bd_sf"/>
</dbReference>
<dbReference type="Gene3D" id="1.10.10.10">
    <property type="entry name" value="Winged helix-like DNA-binding domain superfamily/Winged helix DNA-binding domain"/>
    <property type="match status" value="1"/>
</dbReference>